<dbReference type="Gene3D" id="3.40.50.1820">
    <property type="entry name" value="alpha/beta hydrolase"/>
    <property type="match status" value="1"/>
</dbReference>
<dbReference type="GO" id="GO:0016020">
    <property type="term" value="C:membrane"/>
    <property type="evidence" value="ECO:0007669"/>
    <property type="project" value="TreeGrafter"/>
</dbReference>
<reference evidence="3 4" key="1">
    <citation type="submission" date="2016-10" db="EMBL/GenBank/DDBJ databases">
        <authorList>
            <person name="de Groot N.N."/>
        </authorList>
    </citation>
    <scope>NUCLEOTIDE SEQUENCE [LARGE SCALE GENOMIC DNA]</scope>
    <source>
        <strain evidence="3 4">AA1</strain>
    </source>
</reference>
<dbReference type="Pfam" id="PF00561">
    <property type="entry name" value="Abhydrolase_1"/>
    <property type="match status" value="1"/>
</dbReference>
<protein>
    <submittedName>
        <fullName evidence="3">Pimeloyl-ACP methyl ester carboxylesterase</fullName>
    </submittedName>
</protein>
<dbReference type="InterPro" id="IPR000073">
    <property type="entry name" value="AB_hydrolase_1"/>
</dbReference>
<dbReference type="AlphaFoldDB" id="A0A1G5HND0"/>
<name>A0A1G5HND0_9BACT</name>
<gene>
    <name evidence="3" type="ORF">SAMN05216233_11522</name>
</gene>
<dbReference type="InterPro" id="IPR050266">
    <property type="entry name" value="AB_hydrolase_sf"/>
</dbReference>
<evidence type="ECO:0000313" key="4">
    <source>
        <dbReference type="Proteomes" id="UP000198870"/>
    </source>
</evidence>
<accession>A0A1G5HND0</accession>
<dbReference type="Proteomes" id="UP000198870">
    <property type="component" value="Unassembled WGS sequence"/>
</dbReference>
<dbReference type="GO" id="GO:0016787">
    <property type="term" value="F:hydrolase activity"/>
    <property type="evidence" value="ECO:0007669"/>
    <property type="project" value="UniProtKB-KW"/>
</dbReference>
<evidence type="ECO:0000259" key="2">
    <source>
        <dbReference type="Pfam" id="PF00561"/>
    </source>
</evidence>
<dbReference type="RefSeq" id="WP_092212684.1">
    <property type="nucleotide sequence ID" value="NZ_FMUX01000015.1"/>
</dbReference>
<dbReference type="EMBL" id="FMUX01000015">
    <property type="protein sequence ID" value="SCY65382.1"/>
    <property type="molecule type" value="Genomic_DNA"/>
</dbReference>
<sequence>MENVRKYGKAPFEVAVVHGGPGGAGEMAPVARELSREWGVLEPLQTARSLEGQVEELFAALSNHAPGPVALIGFSWGAWLSVILASRHPELVSRLILVGSGPFREADAAGIDAVRMGRLTSDEQAEVKRLMPDLKDPSERVRNEVFSRFGRIFSRADAFHPIHDDTDDIFCSADIFNAVWPEAAEWRRNGSLLSAASALACPVTAIHGDYDPHPAEGVRVPLAKALADFRFVLLTHCGHKPWMEMEARAPFYECLKRSLRRP</sequence>
<organism evidence="3 4">
    <name type="scientific">Desulfoluna spongiiphila</name>
    <dbReference type="NCBI Taxonomy" id="419481"/>
    <lineage>
        <taxon>Bacteria</taxon>
        <taxon>Pseudomonadati</taxon>
        <taxon>Thermodesulfobacteriota</taxon>
        <taxon>Desulfobacteria</taxon>
        <taxon>Desulfobacterales</taxon>
        <taxon>Desulfolunaceae</taxon>
        <taxon>Desulfoluna</taxon>
    </lineage>
</organism>
<dbReference type="STRING" id="419481.SAMN05216233_11522"/>
<dbReference type="PANTHER" id="PTHR43798:SF31">
    <property type="entry name" value="AB HYDROLASE SUPERFAMILY PROTEIN YCLE"/>
    <property type="match status" value="1"/>
</dbReference>
<evidence type="ECO:0000256" key="1">
    <source>
        <dbReference type="ARBA" id="ARBA00022801"/>
    </source>
</evidence>
<dbReference type="PANTHER" id="PTHR43798">
    <property type="entry name" value="MONOACYLGLYCEROL LIPASE"/>
    <property type="match status" value="1"/>
</dbReference>
<dbReference type="InterPro" id="IPR029058">
    <property type="entry name" value="AB_hydrolase_fold"/>
</dbReference>
<keyword evidence="1" id="KW-0378">Hydrolase</keyword>
<proteinExistence type="predicted"/>
<feature type="domain" description="AB hydrolase-1" evidence="2">
    <location>
        <begin position="66"/>
        <end position="240"/>
    </location>
</feature>
<dbReference type="SUPFAM" id="SSF53474">
    <property type="entry name" value="alpha/beta-Hydrolases"/>
    <property type="match status" value="1"/>
</dbReference>
<evidence type="ECO:0000313" key="3">
    <source>
        <dbReference type="EMBL" id="SCY65382.1"/>
    </source>
</evidence>
<dbReference type="OrthoDB" id="9785698at2"/>
<keyword evidence="4" id="KW-1185">Reference proteome</keyword>